<dbReference type="Pfam" id="PF08389">
    <property type="entry name" value="Xpo1"/>
    <property type="match status" value="1"/>
</dbReference>
<evidence type="ECO:0000256" key="9">
    <source>
        <dbReference type="ARBA" id="ARBA00032199"/>
    </source>
</evidence>
<evidence type="ECO:0000259" key="12">
    <source>
        <dbReference type="Pfam" id="PF08389"/>
    </source>
</evidence>
<evidence type="ECO:0000256" key="11">
    <source>
        <dbReference type="SAM" id="MobiDB-lite"/>
    </source>
</evidence>
<feature type="compositionally biased region" description="Gly residues" evidence="11">
    <location>
        <begin position="868"/>
        <end position="883"/>
    </location>
</feature>
<comment type="subcellular location">
    <subcellularLocation>
        <location evidence="1 10">Cytoplasm</location>
    </subcellularLocation>
    <subcellularLocation>
        <location evidence="10">Nucleus</location>
    </subcellularLocation>
    <text evidence="10">Shuttles between the nucleus and the cytoplasm.</text>
</comment>
<evidence type="ECO:0000256" key="6">
    <source>
        <dbReference type="ARBA" id="ARBA00022884"/>
    </source>
</evidence>
<keyword evidence="7 10" id="KW-0539">Nucleus</keyword>
<evidence type="ECO:0000256" key="5">
    <source>
        <dbReference type="ARBA" id="ARBA00022555"/>
    </source>
</evidence>
<keyword evidence="6 10" id="KW-0694">RNA-binding</keyword>
<keyword evidence="3 10" id="KW-0813">Transport</keyword>
<evidence type="ECO:0000256" key="3">
    <source>
        <dbReference type="ARBA" id="ARBA00022448"/>
    </source>
</evidence>
<keyword evidence="4 10" id="KW-0963">Cytoplasm</keyword>
<reference evidence="14 15" key="1">
    <citation type="journal article" date="2022" name="Front. Cell. Infect. Microbiol.">
        <title>The Genomes of Two Strains of Taenia crassiceps the Animal Model for the Study of Human Cysticercosis.</title>
        <authorList>
            <person name="Bobes R.J."/>
            <person name="Estrada K."/>
            <person name="Rios-Valencia D.G."/>
            <person name="Calderon-Gallegos A."/>
            <person name="de la Torre P."/>
            <person name="Carrero J.C."/>
            <person name="Sanchez-Flores A."/>
            <person name="Laclette J.P."/>
        </authorList>
    </citation>
    <scope>NUCLEOTIDE SEQUENCE [LARGE SCALE GENOMIC DNA]</scope>
    <source>
        <strain evidence="14">WFUcys</strain>
    </source>
</reference>
<dbReference type="InterPro" id="IPR045546">
    <property type="entry name" value="Exportin-T_C"/>
</dbReference>
<protein>
    <recommendedName>
        <fullName evidence="2 10">Exportin-T</fullName>
    </recommendedName>
    <alternativeName>
        <fullName evidence="8 10">Exportin(tRNA)</fullName>
    </alternativeName>
    <alternativeName>
        <fullName evidence="9 10">tRNA exportin</fullName>
    </alternativeName>
</protein>
<dbReference type="InterPro" id="IPR016024">
    <property type="entry name" value="ARM-type_fold"/>
</dbReference>
<evidence type="ECO:0000313" key="14">
    <source>
        <dbReference type="EMBL" id="KAL5112843.1"/>
    </source>
</evidence>
<evidence type="ECO:0000256" key="8">
    <source>
        <dbReference type="ARBA" id="ARBA00029784"/>
    </source>
</evidence>
<accession>A0ABR4QTF7</accession>
<evidence type="ECO:0000259" key="13">
    <source>
        <dbReference type="Pfam" id="PF19282"/>
    </source>
</evidence>
<dbReference type="PANTHER" id="PTHR15952:SF11">
    <property type="entry name" value="EXPORTIN-T"/>
    <property type="match status" value="1"/>
</dbReference>
<name>A0ABR4QTF7_9CEST</name>
<feature type="domain" description="Exportin-T C-terminal" evidence="13">
    <location>
        <begin position="400"/>
        <end position="674"/>
    </location>
</feature>
<evidence type="ECO:0000256" key="1">
    <source>
        <dbReference type="ARBA" id="ARBA00004496"/>
    </source>
</evidence>
<dbReference type="Pfam" id="PF19282">
    <property type="entry name" value="Exportin-T"/>
    <property type="match status" value="2"/>
</dbReference>
<dbReference type="EMBL" id="JAKROA010000001">
    <property type="protein sequence ID" value="KAL5112843.1"/>
    <property type="molecule type" value="Genomic_DNA"/>
</dbReference>
<feature type="domain" description="Exportin-T C-terminal" evidence="13">
    <location>
        <begin position="923"/>
        <end position="1145"/>
    </location>
</feature>
<evidence type="ECO:0000256" key="7">
    <source>
        <dbReference type="ARBA" id="ARBA00023242"/>
    </source>
</evidence>
<organism evidence="14 15">
    <name type="scientific">Taenia crassiceps</name>
    <dbReference type="NCBI Taxonomy" id="6207"/>
    <lineage>
        <taxon>Eukaryota</taxon>
        <taxon>Metazoa</taxon>
        <taxon>Spiralia</taxon>
        <taxon>Lophotrochozoa</taxon>
        <taxon>Platyhelminthes</taxon>
        <taxon>Cestoda</taxon>
        <taxon>Eucestoda</taxon>
        <taxon>Cyclophyllidea</taxon>
        <taxon>Taeniidae</taxon>
        <taxon>Taenia</taxon>
    </lineage>
</organism>
<evidence type="ECO:0000256" key="4">
    <source>
        <dbReference type="ARBA" id="ARBA00022490"/>
    </source>
</evidence>
<feature type="region of interest" description="Disordered" evidence="11">
    <location>
        <begin position="862"/>
        <end position="883"/>
    </location>
</feature>
<evidence type="ECO:0000256" key="2">
    <source>
        <dbReference type="ARBA" id="ARBA00018928"/>
    </source>
</evidence>
<dbReference type="SUPFAM" id="SSF48371">
    <property type="entry name" value="ARM repeat"/>
    <property type="match status" value="1"/>
</dbReference>
<sequence length="1147" mass="127177">MGDFLEGLRAFDMSVGSASKEQHEKLISVIDHLSSNGNWEICANFVLSELESCSSSQQIADLQNSAAMFACCCCIENLLKHPLSSHPVSAIEVQKMSDFLRNWIRLYVNCLGGRIQSVILKRKIAQSVCLSVMRYYPKNWPSLFEEFLSLFAELSVQQMSPPLSESNPVLLNLLDVFLEILLELDSMVFSRNLNLTNEQVLRTSEIKDAMRMTCLSPIVEMLALVLKSLQVDNARELKLISLCLRVLGLYILWIDIKLIANEQFIGILRSLVQFNELAVYEGVCFLLKGLVTKGMPAFPEKLSLILGLWPQLLQPLINDPNTARVLDHISSNSRLDSTRDSNDSEEFVGFLQEFSNCMGSVGYNLTISLKELVASNLSTDSGQVSSTLQGVYKECVDKLELTLNIAINLLAYEDNDIGLGVVMFIDDYLELLKEKVQGKPSLSNGTAKSKISLELTEDRVFKLQQLLRVLMEKMEYPAERTSEEIENFESDRQEYLSLVRSIARVDSGLVLEGIQSLLQHTLLQLPPSMRVEEIEEVVLGRLESCLYLFFAVGEFYKAPKNDHFAEGYVYSTKMSELMTTICCSNICSITYYPIQLDFFEIIGRYDKFFNSSPKILFDVLTAFFDGRGLRNPNIKVRCRCAYLFGRFIKSHKSILALHTEQILHQLEDLLPLDPTPELPGLKNPNGLPKAPSMHLPNGAGPAGPSRLFSITEQSFLYESCAHLISTRSSNGGSEGIREGARLFTMLLQPTLLQFPQMVRLLVQEKVPDVAEARGTVVKQAADLITRTTRVMSPQTPPEPEYVRILMAILDVLVGSLALLPPVAGAPGRAAACAGVRAYIHRLLSSIGPECNVVVKSTDAPVSASSVSNGGGGEGSSGDEGGNGGRTASDLLLLAISTAISHFLAVQHSNDPGVPLQDADIRWKELREHMPLLSQLAFRYKDRCLPVLSEWLPPLIASTMSALAEPLEVGQMAAMTERCALRRTLLQALQAIGQVLPQGILIALGSDAANVLVSLVSLTEACLEAEDAVGMRYGFAFFLGCITHFANDDTFYENFLLPHLLPLAFLSPARPNFPLNDAQFALTLNEAVSCIYALNSARGDVFHKFLLQNFLPQQSLSQNYIELYITNLCTQTLSGFQMFAKNFYSSFR</sequence>
<keyword evidence="15" id="KW-1185">Reference proteome</keyword>
<gene>
    <name evidence="14" type="ORF">TcWFU_008964</name>
</gene>
<comment type="function">
    <text evidence="10">tRNA nucleus export receptor which facilitates tRNA translocation across the nuclear pore complex.</text>
</comment>
<comment type="caution">
    <text evidence="14">The sequence shown here is derived from an EMBL/GenBank/DDBJ whole genome shotgun (WGS) entry which is preliminary data.</text>
</comment>
<dbReference type="PANTHER" id="PTHR15952">
    <property type="entry name" value="EXPORTIN-T/LOS1"/>
    <property type="match status" value="1"/>
</dbReference>
<evidence type="ECO:0000256" key="10">
    <source>
        <dbReference type="RuleBase" id="RU366037"/>
    </source>
</evidence>
<evidence type="ECO:0000313" key="15">
    <source>
        <dbReference type="Proteomes" id="UP001651158"/>
    </source>
</evidence>
<dbReference type="InterPro" id="IPR013598">
    <property type="entry name" value="Exportin-1/Importin-b-like"/>
</dbReference>
<dbReference type="InterPro" id="IPR011989">
    <property type="entry name" value="ARM-like"/>
</dbReference>
<keyword evidence="5 10" id="KW-0820">tRNA-binding</keyword>
<comment type="similarity">
    <text evidence="10">Belongs to the exportin family.</text>
</comment>
<dbReference type="Proteomes" id="UP001651158">
    <property type="component" value="Unassembled WGS sequence"/>
</dbReference>
<dbReference type="InterPro" id="IPR040017">
    <property type="entry name" value="XPOT"/>
</dbReference>
<feature type="domain" description="Exportin-1/Importin-beta-like" evidence="12">
    <location>
        <begin position="119"/>
        <end position="276"/>
    </location>
</feature>
<dbReference type="Gene3D" id="1.25.10.10">
    <property type="entry name" value="Leucine-rich Repeat Variant"/>
    <property type="match status" value="2"/>
</dbReference>
<proteinExistence type="inferred from homology"/>